<keyword evidence="3 7" id="KW-1134">Transmembrane beta strand</keyword>
<dbReference type="InterPro" id="IPR023996">
    <property type="entry name" value="TonB-dep_OMP_SusC/RagA"/>
</dbReference>
<dbReference type="Pfam" id="PF07715">
    <property type="entry name" value="Plug"/>
    <property type="match status" value="1"/>
</dbReference>
<evidence type="ECO:0000256" key="5">
    <source>
        <dbReference type="ARBA" id="ARBA00023136"/>
    </source>
</evidence>
<name>A0ABU7XTV9_9FLAO</name>
<sequence>MRTFIFLFCATVFSLTPENVVSQNSKIKIEKDKTLTVDEVFDLIMDQTDYNFFYEEGIFKDFPNVHVKKGVVRTNKLLKRSLLQGDFEIIITNDYDILIKKKNLNAVNIQQGHKVSGTITDQSGQPLAGANIIEKGTSNGAQADFDGKFSLIVADQNAVLVISYLGYTTKEAVVGNQTNIDITLVEDAASLDEVVVVGYGTQKKSSLTSSITSVDVENIQGRSTVNLTGALQGSTPGLYLRQASGRPGAGPVNIDIRGASRSTFSNIGALILVDGIATEFNNVNPEDVANISILKDAAAASIYGARAAGGVVLITTKRGKEGGLSINYNGQAGFQSSQILNNLDFLSTAEYMRFANTAQQNDATATGAAYNPVWSDAQIADAESGTGGFPRSSEWRDWIPKSFFQQNHNVNISGGSEQLKYYTSVGFLEQDGLIPNDEFLRKSIQINLDFKASEKLDLGLNLSYIKEDRNAPSANDWNGYYDLLRSAILTDPTVPFRHPNGEYNHSAWAAAGNPVYLLENSGTRQDDRDKFRANIDIKYKILDGLNFNVALGGELNHSAFNRQRLRVPLYNEDGSLLRFEGTTSVDETFSKQFHYNTLVSLDYTKSFGDHNLYGFIGYTTEKNRYDELNGNARNFINNNLREINGSVGSNEEKNASGSASEWGLKSYVGRLKYNYKEKYFIEGTLRRDGSSRISPVERYAYFPSVSGAWAISKESFMDNVDFVSNLKLRASWGKVGNQGDNLYPFTQFLNTPSGVTAFGNSPVTGAFLGTPVDNRLKWEEKTSRNLGLDFGFLNNRLTGSFDYFFDETNDILTRNPAPTTFGQSFPLTNLFSIENRGWEFEINWQETRGDFSYSVGFNISDATNKVVDYDRGGAIPGLDPKYNGFAGSTITANGRATGEWYGLLTDGLYVSQAEIDADGNLYNARPGDIRFIDADGDGDLDGDDRRPFGKSNVPHHIYGFNFSVKYKAFDLSAIFNGVGSRWQPRQNGGNYFLGYRPGPAILRSTAQNAFSLDNPNKWATWTRPTNDFGRLFGGLWPFGGESRHWNLRNYAYLRLKNLQVGYTIPSKTLESTGIGITKARIYFTGENLFTIANGFDDPIDPEADQIFSTDSRAYLSNLRNLSLGLSISF</sequence>
<evidence type="ECO:0000259" key="8">
    <source>
        <dbReference type="Pfam" id="PF07715"/>
    </source>
</evidence>
<dbReference type="RefSeq" id="WP_303306288.1">
    <property type="nucleotide sequence ID" value="NZ_JAODOP010000004.1"/>
</dbReference>
<dbReference type="PROSITE" id="PS52016">
    <property type="entry name" value="TONB_DEPENDENT_REC_3"/>
    <property type="match status" value="1"/>
</dbReference>
<evidence type="ECO:0000256" key="4">
    <source>
        <dbReference type="ARBA" id="ARBA00022692"/>
    </source>
</evidence>
<dbReference type="NCBIfam" id="TIGR04056">
    <property type="entry name" value="OMP_RagA_SusC"/>
    <property type="match status" value="1"/>
</dbReference>
<dbReference type="Proteomes" id="UP001337305">
    <property type="component" value="Unassembled WGS sequence"/>
</dbReference>
<dbReference type="Gene3D" id="2.40.170.20">
    <property type="entry name" value="TonB-dependent receptor, beta-barrel domain"/>
    <property type="match status" value="1"/>
</dbReference>
<dbReference type="Gene3D" id="2.60.40.1120">
    <property type="entry name" value="Carboxypeptidase-like, regulatory domain"/>
    <property type="match status" value="1"/>
</dbReference>
<dbReference type="InterPro" id="IPR039426">
    <property type="entry name" value="TonB-dep_rcpt-like"/>
</dbReference>
<dbReference type="InterPro" id="IPR008969">
    <property type="entry name" value="CarboxyPept-like_regulatory"/>
</dbReference>
<organism evidence="9 10">
    <name type="scientific">Flavivirga spongiicola</name>
    <dbReference type="NCBI Taxonomy" id="421621"/>
    <lineage>
        <taxon>Bacteria</taxon>
        <taxon>Pseudomonadati</taxon>
        <taxon>Bacteroidota</taxon>
        <taxon>Flavobacteriia</taxon>
        <taxon>Flavobacteriales</taxon>
        <taxon>Flavobacteriaceae</taxon>
        <taxon>Flavivirga</taxon>
    </lineage>
</organism>
<keyword evidence="6 7" id="KW-0998">Cell outer membrane</keyword>
<dbReference type="SUPFAM" id="SSF56935">
    <property type="entry name" value="Porins"/>
    <property type="match status" value="1"/>
</dbReference>
<accession>A0ABU7XTV9</accession>
<dbReference type="SUPFAM" id="SSF49464">
    <property type="entry name" value="Carboxypeptidase regulatory domain-like"/>
    <property type="match status" value="1"/>
</dbReference>
<keyword evidence="2 7" id="KW-0813">Transport</keyword>
<dbReference type="InterPro" id="IPR036942">
    <property type="entry name" value="Beta-barrel_TonB_sf"/>
</dbReference>
<gene>
    <name evidence="9" type="ORF">N1F79_12470</name>
</gene>
<dbReference type="InterPro" id="IPR012910">
    <property type="entry name" value="Plug_dom"/>
</dbReference>
<proteinExistence type="inferred from homology"/>
<comment type="subcellular location">
    <subcellularLocation>
        <location evidence="1 7">Cell outer membrane</location>
        <topology evidence="1 7">Multi-pass membrane protein</topology>
    </subcellularLocation>
</comment>
<reference evidence="9 10" key="1">
    <citation type="submission" date="2022-09" db="EMBL/GenBank/DDBJ databases">
        <title>Genome sequencing of Flavivirga sp. MEBiC05379.</title>
        <authorList>
            <person name="Oh H.-M."/>
            <person name="Kwon K.K."/>
            <person name="Park M.J."/>
            <person name="Yang S.-H."/>
        </authorList>
    </citation>
    <scope>NUCLEOTIDE SEQUENCE [LARGE SCALE GENOMIC DNA]</scope>
    <source>
        <strain evidence="9 10">MEBiC05379</strain>
    </source>
</reference>
<dbReference type="Pfam" id="PF13715">
    <property type="entry name" value="CarbopepD_reg_2"/>
    <property type="match status" value="1"/>
</dbReference>
<keyword evidence="9" id="KW-0675">Receptor</keyword>
<evidence type="ECO:0000256" key="6">
    <source>
        <dbReference type="ARBA" id="ARBA00023237"/>
    </source>
</evidence>
<keyword evidence="4 7" id="KW-0812">Transmembrane</keyword>
<comment type="caution">
    <text evidence="9">The sequence shown here is derived from an EMBL/GenBank/DDBJ whole genome shotgun (WGS) entry which is preliminary data.</text>
</comment>
<dbReference type="InterPro" id="IPR037066">
    <property type="entry name" value="Plug_dom_sf"/>
</dbReference>
<keyword evidence="5 7" id="KW-0472">Membrane</keyword>
<dbReference type="NCBIfam" id="TIGR04057">
    <property type="entry name" value="SusC_RagA_signa"/>
    <property type="match status" value="1"/>
</dbReference>
<dbReference type="EMBL" id="JAODOP010000004">
    <property type="protein sequence ID" value="MEF3833949.1"/>
    <property type="molecule type" value="Genomic_DNA"/>
</dbReference>
<evidence type="ECO:0000256" key="7">
    <source>
        <dbReference type="PROSITE-ProRule" id="PRU01360"/>
    </source>
</evidence>
<evidence type="ECO:0000256" key="3">
    <source>
        <dbReference type="ARBA" id="ARBA00022452"/>
    </source>
</evidence>
<feature type="domain" description="TonB-dependent receptor plug" evidence="8">
    <location>
        <begin position="204"/>
        <end position="311"/>
    </location>
</feature>
<protein>
    <submittedName>
        <fullName evidence="9">TonB-dependent receptor</fullName>
    </submittedName>
</protein>
<keyword evidence="10" id="KW-1185">Reference proteome</keyword>
<dbReference type="Gene3D" id="2.170.130.10">
    <property type="entry name" value="TonB-dependent receptor, plug domain"/>
    <property type="match status" value="1"/>
</dbReference>
<evidence type="ECO:0000313" key="10">
    <source>
        <dbReference type="Proteomes" id="UP001337305"/>
    </source>
</evidence>
<comment type="similarity">
    <text evidence="7">Belongs to the TonB-dependent receptor family.</text>
</comment>
<evidence type="ECO:0000256" key="2">
    <source>
        <dbReference type="ARBA" id="ARBA00022448"/>
    </source>
</evidence>
<evidence type="ECO:0000313" key="9">
    <source>
        <dbReference type="EMBL" id="MEF3833949.1"/>
    </source>
</evidence>
<dbReference type="InterPro" id="IPR023997">
    <property type="entry name" value="TonB-dep_OMP_SusC/RagA_CS"/>
</dbReference>
<evidence type="ECO:0000256" key="1">
    <source>
        <dbReference type="ARBA" id="ARBA00004571"/>
    </source>
</evidence>